<dbReference type="Gene3D" id="3.30.1120.90">
    <property type="entry name" value="Nucleosome assembly protein"/>
    <property type="match status" value="1"/>
</dbReference>
<proteinExistence type="inferred from homology"/>
<dbReference type="SUPFAM" id="SSF143113">
    <property type="entry name" value="NAP-like"/>
    <property type="match status" value="1"/>
</dbReference>
<feature type="compositionally biased region" description="Basic and acidic residues" evidence="5">
    <location>
        <begin position="362"/>
        <end position="374"/>
    </location>
</feature>
<dbReference type="GO" id="GO:0005634">
    <property type="term" value="C:nucleus"/>
    <property type="evidence" value="ECO:0007669"/>
    <property type="project" value="UniProtKB-SubCell"/>
</dbReference>
<dbReference type="OrthoDB" id="27325at2759"/>
<evidence type="ECO:0000256" key="2">
    <source>
        <dbReference type="ARBA" id="ARBA00009947"/>
    </source>
</evidence>
<dbReference type="EMBL" id="AAZO01000080">
    <property type="status" value="NOT_ANNOTATED_CDS"/>
    <property type="molecule type" value="Genomic_DNA"/>
</dbReference>
<evidence type="ECO:0000313" key="8">
    <source>
        <dbReference type="Proteomes" id="UP000009046"/>
    </source>
</evidence>
<dbReference type="Pfam" id="PF00956">
    <property type="entry name" value="NAP"/>
    <property type="match status" value="1"/>
</dbReference>
<dbReference type="GO" id="GO:0006334">
    <property type="term" value="P:nucleosome assembly"/>
    <property type="evidence" value="ECO:0007669"/>
    <property type="project" value="InterPro"/>
</dbReference>
<dbReference type="PANTHER" id="PTHR11875">
    <property type="entry name" value="TESTIS-SPECIFIC Y-ENCODED PROTEIN"/>
    <property type="match status" value="1"/>
</dbReference>
<keyword evidence="3" id="KW-0539">Nucleus</keyword>
<dbReference type="RefSeq" id="XP_002422697.1">
    <property type="nucleotide sequence ID" value="XM_002422652.1"/>
</dbReference>
<dbReference type="EnsemblMetazoa" id="PHUM006700-RA">
    <property type="protein sequence ID" value="PHUM006700-PA"/>
    <property type="gene ID" value="PHUM006700"/>
</dbReference>
<sequence>MSGGDLDRKEVGEENEDYLVEDDSDIPTEHVNKLLLNRSDVLAALQAQSLAALPPSVKKRIKALKKIQLESTKIESKFYEEIHALECKYHKLWLPQYEKRAQIVSGSYEPVEEECDWESDKEEDDLSNELEKKAKIKEETENENAVNDDVKGIPEFWLTIFRNVSLLQEMVEDYDIPILKHLEDVKVVLNEKPMGFILKFYFSPNEYFQNSVLTKEYEMNCALDEADPFSFEGPEIVKCKGCPIDWAKGKNVTLKTLKKKQKHKGRGEVRVVTKTVRRDSFFNFFSPPTFSKDPDAEIDEETQSLLTADFEIGHYFKEKIIPRAVLYFTGEALEDEEDELEEEEGDEDDEEDDDEDDSDGVAGDKVDYSDCKNQ</sequence>
<feature type="region of interest" description="Disordered" evidence="5">
    <location>
        <begin position="332"/>
        <end position="374"/>
    </location>
</feature>
<dbReference type="CTD" id="8233515"/>
<feature type="compositionally biased region" description="Basic and acidic residues" evidence="5">
    <location>
        <begin position="1"/>
        <end position="12"/>
    </location>
</feature>
<protein>
    <submittedName>
        <fullName evidence="6 7">Nucleosome assembly protein, putative</fullName>
    </submittedName>
</protein>
<evidence type="ECO:0000256" key="3">
    <source>
        <dbReference type="ARBA" id="ARBA00023242"/>
    </source>
</evidence>
<reference evidence="7" key="3">
    <citation type="submission" date="2021-02" db="UniProtKB">
        <authorList>
            <consortium name="EnsemblMetazoa"/>
        </authorList>
    </citation>
    <scope>IDENTIFICATION</scope>
    <source>
        <strain evidence="7">USDA</strain>
    </source>
</reference>
<evidence type="ECO:0000256" key="5">
    <source>
        <dbReference type="SAM" id="MobiDB-lite"/>
    </source>
</evidence>
<dbReference type="FunFam" id="1.20.5.1500:FF:000001">
    <property type="entry name" value="Nucleosome assembly protein 1-like 1"/>
    <property type="match status" value="1"/>
</dbReference>
<dbReference type="STRING" id="121224.E0V9A3"/>
<dbReference type="FunCoup" id="E0V9A3">
    <property type="interactions" value="2017"/>
</dbReference>
<dbReference type="GeneID" id="8233515"/>
<dbReference type="InParanoid" id="E0V9A3"/>
<feature type="compositionally biased region" description="Acidic residues" evidence="5">
    <location>
        <begin position="332"/>
        <end position="359"/>
    </location>
</feature>
<accession>E0V9A3</accession>
<evidence type="ECO:0000256" key="4">
    <source>
        <dbReference type="RuleBase" id="RU003876"/>
    </source>
</evidence>
<dbReference type="HOGENOM" id="CLU_038841_3_0_1"/>
<feature type="region of interest" description="Disordered" evidence="5">
    <location>
        <begin position="1"/>
        <end position="23"/>
    </location>
</feature>
<dbReference type="EMBL" id="DS234991">
    <property type="protein sequence ID" value="EEB09959.1"/>
    <property type="molecule type" value="Genomic_DNA"/>
</dbReference>
<reference evidence="6" key="1">
    <citation type="submission" date="2007-04" db="EMBL/GenBank/DDBJ databases">
        <title>Annotation of Pediculus humanus corporis strain USDA.</title>
        <authorList>
            <person name="Kirkness E."/>
            <person name="Hannick L."/>
            <person name="Hass B."/>
            <person name="Bruggner R."/>
            <person name="Lawson D."/>
            <person name="Bidwell S."/>
            <person name="Joardar V."/>
            <person name="Caler E."/>
            <person name="Walenz B."/>
            <person name="Inman J."/>
            <person name="Schobel S."/>
            <person name="Galinsky K."/>
            <person name="Amedeo P."/>
            <person name="Strausberg R."/>
        </authorList>
    </citation>
    <scope>NUCLEOTIDE SEQUENCE</scope>
    <source>
        <strain evidence="6">USDA</strain>
    </source>
</reference>
<dbReference type="AlphaFoldDB" id="E0V9A3"/>
<dbReference type="KEGG" id="phu:Phum_PHUM006700"/>
<comment type="subcellular location">
    <subcellularLocation>
        <location evidence="1">Nucleus</location>
    </subcellularLocation>
</comment>
<feature type="compositionally biased region" description="Acidic residues" evidence="5">
    <location>
        <begin position="13"/>
        <end position="23"/>
    </location>
</feature>
<evidence type="ECO:0000256" key="1">
    <source>
        <dbReference type="ARBA" id="ARBA00004123"/>
    </source>
</evidence>
<evidence type="ECO:0000313" key="7">
    <source>
        <dbReference type="EnsemblMetazoa" id="PHUM006700-PA"/>
    </source>
</evidence>
<comment type="similarity">
    <text evidence="2 4">Belongs to the nucleosome assembly protein (NAP) family.</text>
</comment>
<dbReference type="FunFam" id="3.30.1120.90:FF:000001">
    <property type="entry name" value="Nucleosome assembly protein 1-like 1"/>
    <property type="match status" value="1"/>
</dbReference>
<name>E0V9A3_PEDHC</name>
<dbReference type="VEuPathDB" id="VectorBase:PHUM006700"/>
<gene>
    <name evidence="7" type="primary">8233515</name>
    <name evidence="6" type="ORF">Phum_PHUM006700</name>
</gene>
<keyword evidence="8" id="KW-1185">Reference proteome</keyword>
<dbReference type="eggNOG" id="KOG1507">
    <property type="taxonomic scope" value="Eukaryota"/>
</dbReference>
<dbReference type="InterPro" id="IPR037231">
    <property type="entry name" value="NAP-like_sf"/>
</dbReference>
<dbReference type="InterPro" id="IPR002164">
    <property type="entry name" value="NAP_family"/>
</dbReference>
<dbReference type="Gene3D" id="1.20.5.1500">
    <property type="match status" value="1"/>
</dbReference>
<evidence type="ECO:0000313" key="6">
    <source>
        <dbReference type="EMBL" id="EEB09959.1"/>
    </source>
</evidence>
<organism>
    <name type="scientific">Pediculus humanus subsp. corporis</name>
    <name type="common">Body louse</name>
    <dbReference type="NCBI Taxonomy" id="121224"/>
    <lineage>
        <taxon>Eukaryota</taxon>
        <taxon>Metazoa</taxon>
        <taxon>Ecdysozoa</taxon>
        <taxon>Arthropoda</taxon>
        <taxon>Hexapoda</taxon>
        <taxon>Insecta</taxon>
        <taxon>Pterygota</taxon>
        <taxon>Neoptera</taxon>
        <taxon>Paraneoptera</taxon>
        <taxon>Psocodea</taxon>
        <taxon>Troctomorpha</taxon>
        <taxon>Phthiraptera</taxon>
        <taxon>Anoplura</taxon>
        <taxon>Pediculidae</taxon>
        <taxon>Pediculus</taxon>
    </lineage>
</organism>
<reference evidence="6" key="2">
    <citation type="submission" date="2007-04" db="EMBL/GenBank/DDBJ databases">
        <title>The genome of the human body louse.</title>
        <authorList>
            <consortium name="The Human Body Louse Genome Consortium"/>
            <person name="Kirkness E."/>
            <person name="Walenz B."/>
            <person name="Hass B."/>
            <person name="Bruggner R."/>
            <person name="Strausberg R."/>
        </authorList>
    </citation>
    <scope>NUCLEOTIDE SEQUENCE</scope>
    <source>
        <strain evidence="6">USDA</strain>
    </source>
</reference>
<dbReference type="OMA" id="AAECKQN"/>
<dbReference type="Proteomes" id="UP000009046">
    <property type="component" value="Unassembled WGS sequence"/>
</dbReference>